<feature type="compositionally biased region" description="Basic and acidic residues" evidence="1">
    <location>
        <begin position="75"/>
        <end position="84"/>
    </location>
</feature>
<feature type="domain" description="DUF1985" evidence="2">
    <location>
        <begin position="182"/>
        <end position="318"/>
    </location>
</feature>
<name>A0ABQ7DJJ3_BRACR</name>
<dbReference type="EMBL" id="QGKV02000649">
    <property type="protein sequence ID" value="KAF3577641.1"/>
    <property type="molecule type" value="Genomic_DNA"/>
</dbReference>
<sequence length="402" mass="45209">MTQPEQPRRNESLRFGLQVKIDLSRSIRRRSQNESEMTELRGMLSSLIDKIRNQRIANQTIANRLDQAERELAERRAASVRERNQTPLDPLRGTSNPQNAGLFGTPEIPSARSGRYTGENSQRPLPQGMIHRSFSYSGLDEIDTGLQRSTDMDVLLGSQFGRLFHLPAARCHKSTKLIGSLLCCQLITARKYELWYTFGTHPLRFSLDEFHSITGLNCSAFDVEYSDSEDTAGSVMWQKLFDTTVGDITVAKVLEMLCNPFLASWKRLTLALIALVDGFLCCTNKTLKLTPKYVVMLTNVPSFLNYPWGRLSFVYTLSRFLPPPVSKDIPDPLHELRIRLSQQTTVCYGFPVALQLLAFEAVPQLLDRVPDAANTSTFLEDPSACTTTVVILNTKDNLAVEA</sequence>
<reference evidence="3 4" key="1">
    <citation type="journal article" date="2020" name="BMC Genomics">
        <title>Intraspecific diversification of the crop wild relative Brassica cretica Lam. using demographic model selection.</title>
        <authorList>
            <person name="Kioukis A."/>
            <person name="Michalopoulou V.A."/>
            <person name="Briers L."/>
            <person name="Pirintsos S."/>
            <person name="Studholme D.J."/>
            <person name="Pavlidis P."/>
            <person name="Sarris P.F."/>
        </authorList>
    </citation>
    <scope>NUCLEOTIDE SEQUENCE [LARGE SCALE GENOMIC DNA]</scope>
    <source>
        <strain evidence="4">cv. PFS-1207/04</strain>
    </source>
</reference>
<dbReference type="PANTHER" id="PTHR48449:SF1">
    <property type="entry name" value="DUF1985 DOMAIN-CONTAINING PROTEIN"/>
    <property type="match status" value="1"/>
</dbReference>
<protein>
    <recommendedName>
        <fullName evidence="2">DUF1985 domain-containing protein</fullName>
    </recommendedName>
</protein>
<keyword evidence="4" id="KW-1185">Reference proteome</keyword>
<dbReference type="Pfam" id="PF09331">
    <property type="entry name" value="DUF1985"/>
    <property type="match status" value="1"/>
</dbReference>
<proteinExistence type="predicted"/>
<dbReference type="Proteomes" id="UP000266723">
    <property type="component" value="Unassembled WGS sequence"/>
</dbReference>
<organism evidence="3 4">
    <name type="scientific">Brassica cretica</name>
    <name type="common">Mustard</name>
    <dbReference type="NCBI Taxonomy" id="69181"/>
    <lineage>
        <taxon>Eukaryota</taxon>
        <taxon>Viridiplantae</taxon>
        <taxon>Streptophyta</taxon>
        <taxon>Embryophyta</taxon>
        <taxon>Tracheophyta</taxon>
        <taxon>Spermatophyta</taxon>
        <taxon>Magnoliopsida</taxon>
        <taxon>eudicotyledons</taxon>
        <taxon>Gunneridae</taxon>
        <taxon>Pentapetalae</taxon>
        <taxon>rosids</taxon>
        <taxon>malvids</taxon>
        <taxon>Brassicales</taxon>
        <taxon>Brassicaceae</taxon>
        <taxon>Brassiceae</taxon>
        <taxon>Brassica</taxon>
    </lineage>
</organism>
<evidence type="ECO:0000259" key="2">
    <source>
        <dbReference type="Pfam" id="PF09331"/>
    </source>
</evidence>
<evidence type="ECO:0000313" key="4">
    <source>
        <dbReference type="Proteomes" id="UP000266723"/>
    </source>
</evidence>
<dbReference type="PANTHER" id="PTHR48449">
    <property type="entry name" value="DUF1985 DOMAIN-CONTAINING PROTEIN"/>
    <property type="match status" value="1"/>
</dbReference>
<accession>A0ABQ7DJJ3</accession>
<evidence type="ECO:0000313" key="3">
    <source>
        <dbReference type="EMBL" id="KAF3577641.1"/>
    </source>
</evidence>
<gene>
    <name evidence="3" type="ORF">DY000_02031788</name>
</gene>
<dbReference type="InterPro" id="IPR015410">
    <property type="entry name" value="DUF1985"/>
</dbReference>
<feature type="region of interest" description="Disordered" evidence="1">
    <location>
        <begin position="75"/>
        <end position="124"/>
    </location>
</feature>
<comment type="caution">
    <text evidence="3">The sequence shown here is derived from an EMBL/GenBank/DDBJ whole genome shotgun (WGS) entry which is preliminary data.</text>
</comment>
<evidence type="ECO:0000256" key="1">
    <source>
        <dbReference type="SAM" id="MobiDB-lite"/>
    </source>
</evidence>